<feature type="domain" description="DUF1266" evidence="2">
    <location>
        <begin position="50"/>
        <end position="217"/>
    </location>
</feature>
<proteinExistence type="predicted"/>
<dbReference type="EMBL" id="JXLP01000001">
    <property type="protein sequence ID" value="KIL80209.1"/>
    <property type="molecule type" value="Genomic_DNA"/>
</dbReference>
<comment type="caution">
    <text evidence="3">The sequence shown here is derived from an EMBL/GenBank/DDBJ whole genome shotgun (WGS) entry which is preliminary data.</text>
</comment>
<gene>
    <name evidence="3" type="ORF">SD77_0057</name>
</gene>
<dbReference type="Pfam" id="PF06889">
    <property type="entry name" value="DUF1266"/>
    <property type="match status" value="1"/>
</dbReference>
<evidence type="ECO:0000313" key="4">
    <source>
        <dbReference type="Proteomes" id="UP000031982"/>
    </source>
</evidence>
<dbReference type="InterPro" id="IPR009677">
    <property type="entry name" value="DUF1266"/>
</dbReference>
<keyword evidence="4" id="KW-1185">Reference proteome</keyword>
<evidence type="ECO:0000259" key="2">
    <source>
        <dbReference type="Pfam" id="PF06889"/>
    </source>
</evidence>
<keyword evidence="1" id="KW-0812">Transmembrane</keyword>
<keyword evidence="1" id="KW-1133">Transmembrane helix</keyword>
<protein>
    <submittedName>
        <fullName evidence="3">TPR domain protein</fullName>
    </submittedName>
</protein>
<keyword evidence="1" id="KW-0472">Membrane</keyword>
<accession>A0ABR5AZQ8</accession>
<organism evidence="3 4">
    <name type="scientific">Bacillus badius</name>
    <dbReference type="NCBI Taxonomy" id="1455"/>
    <lineage>
        <taxon>Bacteria</taxon>
        <taxon>Bacillati</taxon>
        <taxon>Bacillota</taxon>
        <taxon>Bacilli</taxon>
        <taxon>Bacillales</taxon>
        <taxon>Bacillaceae</taxon>
        <taxon>Pseudobacillus</taxon>
    </lineage>
</organism>
<evidence type="ECO:0000313" key="3">
    <source>
        <dbReference type="EMBL" id="KIL80209.1"/>
    </source>
</evidence>
<dbReference type="Proteomes" id="UP000031982">
    <property type="component" value="Unassembled WGS sequence"/>
</dbReference>
<sequence>MAFEEFKQRRRKERYLYALTSVCFSGKSAYYFAVNQQFKMNMSKMRGVLEQWEIHEEEQLKPVLDNLLKSGSREEFTQLQNYLSIIPEESRREAIEAMPDEKEESRKRADFTNRYLRRVSPRNIAALDYAYCILLSRYGMKLGYMEPDEAEEYMIKAARLAQASYSSWVEYATAYIIGVQFVDCVLPQKSPPYLSIQKPTIRKLFASRHSPLQKIDWNTEI</sequence>
<feature type="transmembrane region" description="Helical" evidence="1">
    <location>
        <begin position="15"/>
        <end position="33"/>
    </location>
</feature>
<name>A0ABR5AZQ8_BACBA</name>
<evidence type="ECO:0000256" key="1">
    <source>
        <dbReference type="SAM" id="Phobius"/>
    </source>
</evidence>
<dbReference type="RefSeq" id="WP_052475238.1">
    <property type="nucleotide sequence ID" value="NZ_JARTHD010000022.1"/>
</dbReference>
<reference evidence="3 4" key="1">
    <citation type="submission" date="2015-01" db="EMBL/GenBank/DDBJ databases">
        <title>Genome Assembly of Bacillus badius MTCC 1458.</title>
        <authorList>
            <person name="Verma A."/>
            <person name="Khatri I."/>
            <person name="Mual P."/>
            <person name="Subramanian S."/>
            <person name="Krishnamurthi S."/>
        </authorList>
    </citation>
    <scope>NUCLEOTIDE SEQUENCE [LARGE SCALE GENOMIC DNA]</scope>
    <source>
        <strain evidence="3 4">MTCC 1458</strain>
    </source>
</reference>